<evidence type="ECO:0000259" key="2">
    <source>
        <dbReference type="SMART" id="SM00093"/>
    </source>
</evidence>
<dbReference type="PANTHER" id="PTHR11461:SF211">
    <property type="entry name" value="GH10112P-RELATED"/>
    <property type="match status" value="1"/>
</dbReference>
<evidence type="ECO:0000313" key="4">
    <source>
        <dbReference type="Proteomes" id="UP000011688"/>
    </source>
</evidence>
<comment type="similarity">
    <text evidence="1">Belongs to the serpin family.</text>
</comment>
<dbReference type="PROSITE" id="PS00284">
    <property type="entry name" value="SERPIN"/>
    <property type="match status" value="1"/>
</dbReference>
<sequence>MKLSRRRLATVSGAALASGALWRRFGRDNASSPTVEPAPGVGAATDHDGDALERAVEGNVEFGLALLDRLADANPDENLLVSPASVGFALGMTDAGARGETAEEIAEALRFPDDREALRSAHQQLQYELNERADAATDGEFELAVANGVWGLEGYPYRESYLETLEDRYGAELRTADFGGDPEGAREKINGWVAERTNERIDELFPDGSFDDQTRLVLANAVYLLADWHHQFEESDTREEEFTLLDGETAEVPLMRQTETFPYAEVDGHRVVELPYVGEEIGMLVVLPPEDEFEQFEDEIDAESLATLAEALEEREGEVVLPRFEFDAGFGLTDVLAELGIERAFDPDRANFDGMVPLEEIDGNLFVGDVRHEAFVAVDEEGTEAAAATGVEMEADSAPAVDFRMVVDRPFLFLIRDRETDATLFLGRVVDPR</sequence>
<dbReference type="InterPro" id="IPR023796">
    <property type="entry name" value="Serpin_dom"/>
</dbReference>
<dbReference type="SUPFAM" id="SSF56574">
    <property type="entry name" value="Serpins"/>
    <property type="match status" value="1"/>
</dbReference>
<dbReference type="RefSeq" id="WP_005553568.1">
    <property type="nucleotide sequence ID" value="NZ_AOIB01000013.1"/>
</dbReference>
<dbReference type="CDD" id="cd19590">
    <property type="entry name" value="serpin_thermopin-like"/>
    <property type="match status" value="1"/>
</dbReference>
<dbReference type="PANTHER" id="PTHR11461">
    <property type="entry name" value="SERINE PROTEASE INHIBITOR, SERPIN"/>
    <property type="match status" value="1"/>
</dbReference>
<gene>
    <name evidence="3" type="ORF">C491_02585</name>
</gene>
<feature type="domain" description="Serpin" evidence="2">
    <location>
        <begin position="64"/>
        <end position="432"/>
    </location>
</feature>
<dbReference type="InterPro" id="IPR023795">
    <property type="entry name" value="Serpin_CS"/>
</dbReference>
<dbReference type="eggNOG" id="arCOG04933">
    <property type="taxonomic scope" value="Archaea"/>
</dbReference>
<dbReference type="InterPro" id="IPR042185">
    <property type="entry name" value="Serpin_sf_2"/>
</dbReference>
<protein>
    <submittedName>
        <fullName evidence="3">Serine protease inhibitor family protein</fullName>
    </submittedName>
</protein>
<dbReference type="InterPro" id="IPR000215">
    <property type="entry name" value="Serpin_fam"/>
</dbReference>
<dbReference type="Gene3D" id="2.30.39.10">
    <property type="entry name" value="Alpha-1-antitrypsin, domain 1"/>
    <property type="match status" value="1"/>
</dbReference>
<dbReference type="Gene3D" id="3.30.497.10">
    <property type="entry name" value="Antithrombin, subunit I, domain 2"/>
    <property type="match status" value="1"/>
</dbReference>
<comment type="caution">
    <text evidence="3">The sequence shown here is derived from an EMBL/GenBank/DDBJ whole genome shotgun (WGS) entry which is preliminary data.</text>
</comment>
<dbReference type="SMART" id="SM00093">
    <property type="entry name" value="SERPIN"/>
    <property type="match status" value="1"/>
</dbReference>
<dbReference type="AlphaFoldDB" id="L9XFH3"/>
<dbReference type="Pfam" id="PF00079">
    <property type="entry name" value="Serpin"/>
    <property type="match status" value="1"/>
</dbReference>
<dbReference type="OrthoDB" id="371710at2157"/>
<evidence type="ECO:0000256" key="1">
    <source>
        <dbReference type="RuleBase" id="RU000411"/>
    </source>
</evidence>
<dbReference type="InterPro" id="IPR042178">
    <property type="entry name" value="Serpin_sf_1"/>
</dbReference>
<reference evidence="3 4" key="1">
    <citation type="journal article" date="2014" name="PLoS Genet.">
        <title>Phylogenetically driven sequencing of extremely halophilic archaea reveals strategies for static and dynamic osmo-response.</title>
        <authorList>
            <person name="Becker E.A."/>
            <person name="Seitzer P.M."/>
            <person name="Tritt A."/>
            <person name="Larsen D."/>
            <person name="Krusor M."/>
            <person name="Yao A.I."/>
            <person name="Wu D."/>
            <person name="Madern D."/>
            <person name="Eisen J.A."/>
            <person name="Darling A.E."/>
            <person name="Facciotti M.T."/>
        </authorList>
    </citation>
    <scope>NUCLEOTIDE SEQUENCE [LARGE SCALE GENOMIC DNA]</scope>
    <source>
        <strain evidence="3 4">DSM 10524</strain>
    </source>
</reference>
<proteinExistence type="inferred from homology"/>
<accession>L9XFH3</accession>
<name>L9XFH3_9EURY</name>
<dbReference type="GO" id="GO:0004867">
    <property type="term" value="F:serine-type endopeptidase inhibitor activity"/>
    <property type="evidence" value="ECO:0007669"/>
    <property type="project" value="InterPro"/>
</dbReference>
<keyword evidence="4" id="KW-1185">Reference proteome</keyword>
<organism evidence="3 4">
    <name type="scientific">Natronococcus amylolyticus DSM 10524</name>
    <dbReference type="NCBI Taxonomy" id="1227497"/>
    <lineage>
        <taxon>Archaea</taxon>
        <taxon>Methanobacteriati</taxon>
        <taxon>Methanobacteriota</taxon>
        <taxon>Stenosarchaea group</taxon>
        <taxon>Halobacteria</taxon>
        <taxon>Halobacteriales</taxon>
        <taxon>Natrialbaceae</taxon>
        <taxon>Natronococcus</taxon>
    </lineage>
</organism>
<dbReference type="STRING" id="1227497.C491_02585"/>
<evidence type="ECO:0000313" key="3">
    <source>
        <dbReference type="EMBL" id="ELY60151.1"/>
    </source>
</evidence>
<dbReference type="Proteomes" id="UP000011688">
    <property type="component" value="Unassembled WGS sequence"/>
</dbReference>
<dbReference type="EMBL" id="AOIB01000013">
    <property type="protein sequence ID" value="ELY60151.1"/>
    <property type="molecule type" value="Genomic_DNA"/>
</dbReference>
<dbReference type="InterPro" id="IPR036186">
    <property type="entry name" value="Serpin_sf"/>
</dbReference>
<dbReference type="GO" id="GO:0005615">
    <property type="term" value="C:extracellular space"/>
    <property type="evidence" value="ECO:0007669"/>
    <property type="project" value="InterPro"/>
</dbReference>